<organism evidence="1 2">
    <name type="scientific">Truncatella angustata</name>
    <dbReference type="NCBI Taxonomy" id="152316"/>
    <lineage>
        <taxon>Eukaryota</taxon>
        <taxon>Fungi</taxon>
        <taxon>Dikarya</taxon>
        <taxon>Ascomycota</taxon>
        <taxon>Pezizomycotina</taxon>
        <taxon>Sordariomycetes</taxon>
        <taxon>Xylariomycetidae</taxon>
        <taxon>Amphisphaeriales</taxon>
        <taxon>Sporocadaceae</taxon>
        <taxon>Truncatella</taxon>
    </lineage>
</organism>
<protein>
    <submittedName>
        <fullName evidence="1">Uncharacterized protein</fullName>
    </submittedName>
</protein>
<gene>
    <name evidence="1" type="ORF">BKA67DRAFT_543197</name>
</gene>
<dbReference type="AlphaFoldDB" id="A0A9P8UVB7"/>
<name>A0A9P8UVB7_9PEZI</name>
<dbReference type="Proteomes" id="UP000758603">
    <property type="component" value="Unassembled WGS sequence"/>
</dbReference>
<dbReference type="EMBL" id="JAGPXC010000001">
    <property type="protein sequence ID" value="KAH6659005.1"/>
    <property type="molecule type" value="Genomic_DNA"/>
</dbReference>
<evidence type="ECO:0000313" key="2">
    <source>
        <dbReference type="Proteomes" id="UP000758603"/>
    </source>
</evidence>
<keyword evidence="2" id="KW-1185">Reference proteome</keyword>
<proteinExistence type="predicted"/>
<comment type="caution">
    <text evidence="1">The sequence shown here is derived from an EMBL/GenBank/DDBJ whole genome shotgun (WGS) entry which is preliminary data.</text>
</comment>
<sequence>MSSNTVSVFRVSVMTSILCLDCSAVLRSFNIESIRRRCSYNHTIVHTDLGSSALYAIQDHAHHNLQIFSFPRLAQHDSPYGFVVYTLLSLLLSVLIRSRIKPLSLWPLESYLQ</sequence>
<accession>A0A9P8UVB7</accession>
<evidence type="ECO:0000313" key="1">
    <source>
        <dbReference type="EMBL" id="KAH6659005.1"/>
    </source>
</evidence>
<dbReference type="RefSeq" id="XP_045963136.1">
    <property type="nucleotide sequence ID" value="XM_046101175.1"/>
</dbReference>
<reference evidence="1" key="1">
    <citation type="journal article" date="2021" name="Nat. Commun.">
        <title>Genetic determinants of endophytism in the Arabidopsis root mycobiome.</title>
        <authorList>
            <person name="Mesny F."/>
            <person name="Miyauchi S."/>
            <person name="Thiergart T."/>
            <person name="Pickel B."/>
            <person name="Atanasova L."/>
            <person name="Karlsson M."/>
            <person name="Huettel B."/>
            <person name="Barry K.W."/>
            <person name="Haridas S."/>
            <person name="Chen C."/>
            <person name="Bauer D."/>
            <person name="Andreopoulos W."/>
            <person name="Pangilinan J."/>
            <person name="LaButti K."/>
            <person name="Riley R."/>
            <person name="Lipzen A."/>
            <person name="Clum A."/>
            <person name="Drula E."/>
            <person name="Henrissat B."/>
            <person name="Kohler A."/>
            <person name="Grigoriev I.V."/>
            <person name="Martin F.M."/>
            <person name="Hacquard S."/>
        </authorList>
    </citation>
    <scope>NUCLEOTIDE SEQUENCE</scope>
    <source>
        <strain evidence="1">MPI-SDFR-AT-0073</strain>
    </source>
</reference>
<dbReference type="GeneID" id="70130067"/>